<dbReference type="PROSITE" id="PS51257">
    <property type="entry name" value="PROKAR_LIPOPROTEIN"/>
    <property type="match status" value="1"/>
</dbReference>
<evidence type="ECO:0000256" key="9">
    <source>
        <dbReference type="SAM" id="SignalP"/>
    </source>
</evidence>
<sequence length="269" mass="28946">MTDRRRFLLGGAAVLAGIAGTLAACGADDTVGIVTGGTFRSRYRHAATGWTIARPAGHAHDRLPVLVALHARGGDHGAVFTNLRLDRVLADVVGSGTAPFAIASVDGGDHEYWHPRRGTDPAGMVVHEFLPLLARHDLDTRRVAFIGWSMGGYGALYLATVLGRGRVAALVAESPAMWHRAGQRVEGSFDDDADFDRHAVLPRASRLDGIPARISCGDRDGFRYVVTDLRARIRPRPAGGIEPGGHDDAYWRSQLPADLRFAGRHLARP</sequence>
<reference evidence="10 11" key="1">
    <citation type="submission" date="2016-11" db="EMBL/GenBank/DDBJ databases">
        <authorList>
            <person name="Jaros S."/>
            <person name="Januszkiewicz K."/>
            <person name="Wedrychowicz H."/>
        </authorList>
    </citation>
    <scope>NUCLEOTIDE SEQUENCE [LARGE SCALE GENOMIC DNA]</scope>
    <source>
        <strain evidence="10 11">DSM 45627</strain>
    </source>
</reference>
<dbReference type="EMBL" id="FQVU01000003">
    <property type="protein sequence ID" value="SHG64873.1"/>
    <property type="molecule type" value="Genomic_DNA"/>
</dbReference>
<protein>
    <recommendedName>
        <fullName evidence="7">Acyl-CoA:diacylglycerol acyltransferase</fullName>
        <ecNumber evidence="3">2.3.1.122</ecNumber>
        <ecNumber evidence="4">2.3.1.20</ecNumber>
    </recommendedName>
</protein>
<evidence type="ECO:0000256" key="7">
    <source>
        <dbReference type="ARBA" id="ARBA00032572"/>
    </source>
</evidence>
<feature type="signal peptide" evidence="9">
    <location>
        <begin position="1"/>
        <end position="23"/>
    </location>
</feature>
<keyword evidence="5" id="KW-0808">Transferase</keyword>
<evidence type="ECO:0000313" key="11">
    <source>
        <dbReference type="Proteomes" id="UP000186132"/>
    </source>
</evidence>
<evidence type="ECO:0000256" key="4">
    <source>
        <dbReference type="ARBA" id="ARBA00013244"/>
    </source>
</evidence>
<evidence type="ECO:0000256" key="1">
    <source>
        <dbReference type="ARBA" id="ARBA00000697"/>
    </source>
</evidence>
<accession>A0A1M5LKH8</accession>
<dbReference type="PANTHER" id="PTHR48098">
    <property type="entry name" value="ENTEROCHELIN ESTERASE-RELATED"/>
    <property type="match status" value="1"/>
</dbReference>
<dbReference type="InterPro" id="IPR050583">
    <property type="entry name" value="Mycobacterial_A85_antigen"/>
</dbReference>
<comment type="catalytic activity">
    <reaction evidence="8">
        <text>an acyl-CoA + a 1,2-diacyl-sn-glycerol = a triacyl-sn-glycerol + CoA</text>
        <dbReference type="Rhea" id="RHEA:10868"/>
        <dbReference type="ChEBI" id="CHEBI:17815"/>
        <dbReference type="ChEBI" id="CHEBI:57287"/>
        <dbReference type="ChEBI" id="CHEBI:58342"/>
        <dbReference type="ChEBI" id="CHEBI:64615"/>
        <dbReference type="EC" id="2.3.1.20"/>
    </reaction>
</comment>
<keyword evidence="11" id="KW-1185">Reference proteome</keyword>
<dbReference type="Gene3D" id="3.40.50.1820">
    <property type="entry name" value="alpha/beta hydrolase"/>
    <property type="match status" value="1"/>
</dbReference>
<keyword evidence="10" id="KW-0378">Hydrolase</keyword>
<dbReference type="Pfam" id="PF00756">
    <property type="entry name" value="Esterase"/>
    <property type="match status" value="1"/>
</dbReference>
<dbReference type="GO" id="GO:0016787">
    <property type="term" value="F:hydrolase activity"/>
    <property type="evidence" value="ECO:0007669"/>
    <property type="project" value="UniProtKB-KW"/>
</dbReference>
<dbReference type="Proteomes" id="UP000186132">
    <property type="component" value="Unassembled WGS sequence"/>
</dbReference>
<dbReference type="GO" id="GO:0050348">
    <property type="term" value="F:trehalose O-mycolyltransferase activity"/>
    <property type="evidence" value="ECO:0007669"/>
    <property type="project" value="UniProtKB-EC"/>
</dbReference>
<keyword evidence="9" id="KW-0732">Signal</keyword>
<dbReference type="InterPro" id="IPR029058">
    <property type="entry name" value="AB_hydrolase_fold"/>
</dbReference>
<dbReference type="SUPFAM" id="SSF53474">
    <property type="entry name" value="alpha/beta-Hydrolases"/>
    <property type="match status" value="1"/>
</dbReference>
<comment type="catalytic activity">
    <reaction evidence="1">
        <text>2 alpha,alpha'-trehalose 6-mycolate = alpha,alpha'-trehalose 6,6'-bismycolate + alpha,alpha-trehalose</text>
        <dbReference type="Rhea" id="RHEA:23472"/>
        <dbReference type="ChEBI" id="CHEBI:16551"/>
        <dbReference type="ChEBI" id="CHEBI:18195"/>
        <dbReference type="ChEBI" id="CHEBI:18234"/>
        <dbReference type="EC" id="2.3.1.122"/>
    </reaction>
</comment>
<evidence type="ECO:0000256" key="2">
    <source>
        <dbReference type="ARBA" id="ARBA00005874"/>
    </source>
</evidence>
<evidence type="ECO:0000256" key="5">
    <source>
        <dbReference type="ARBA" id="ARBA00022679"/>
    </source>
</evidence>
<evidence type="ECO:0000256" key="3">
    <source>
        <dbReference type="ARBA" id="ARBA00012820"/>
    </source>
</evidence>
<keyword evidence="6" id="KW-0012">Acyltransferase</keyword>
<evidence type="ECO:0000256" key="8">
    <source>
        <dbReference type="ARBA" id="ARBA00048109"/>
    </source>
</evidence>
<dbReference type="STRING" id="1206085.SAMN05443575_2462"/>
<dbReference type="AlphaFoldDB" id="A0A1M5LKH8"/>
<comment type="similarity">
    <text evidence="2">Belongs to the mycobacterial A85 antigen family.</text>
</comment>
<dbReference type="InterPro" id="IPR000801">
    <property type="entry name" value="Esterase-like"/>
</dbReference>
<dbReference type="PANTHER" id="PTHR48098:SF1">
    <property type="entry name" value="DIACYLGLYCEROL ACYLTRANSFERASE_MYCOLYLTRANSFERASE AG85A"/>
    <property type="match status" value="1"/>
</dbReference>
<gene>
    <name evidence="10" type="ORF">SAMN05443575_2462</name>
</gene>
<feature type="chain" id="PRO_5038828660" description="Acyl-CoA:diacylglycerol acyltransferase" evidence="9">
    <location>
        <begin position="24"/>
        <end position="269"/>
    </location>
</feature>
<dbReference type="OrthoDB" id="3210113at2"/>
<name>A0A1M5LKH8_9ACTN</name>
<dbReference type="GO" id="GO:0004144">
    <property type="term" value="F:diacylglycerol O-acyltransferase activity"/>
    <property type="evidence" value="ECO:0007669"/>
    <property type="project" value="UniProtKB-EC"/>
</dbReference>
<evidence type="ECO:0000256" key="6">
    <source>
        <dbReference type="ARBA" id="ARBA00023315"/>
    </source>
</evidence>
<dbReference type="PROSITE" id="PS51318">
    <property type="entry name" value="TAT"/>
    <property type="match status" value="1"/>
</dbReference>
<dbReference type="RefSeq" id="WP_073390607.1">
    <property type="nucleotide sequence ID" value="NZ_FQVU01000003.1"/>
</dbReference>
<evidence type="ECO:0000313" key="10">
    <source>
        <dbReference type="EMBL" id="SHG64873.1"/>
    </source>
</evidence>
<dbReference type="EC" id="2.3.1.122" evidence="3"/>
<dbReference type="EC" id="2.3.1.20" evidence="4"/>
<proteinExistence type="inferred from homology"/>
<organism evidence="10 11">
    <name type="scientific">Jatrophihabitans endophyticus</name>
    <dbReference type="NCBI Taxonomy" id="1206085"/>
    <lineage>
        <taxon>Bacteria</taxon>
        <taxon>Bacillati</taxon>
        <taxon>Actinomycetota</taxon>
        <taxon>Actinomycetes</taxon>
        <taxon>Jatrophihabitantales</taxon>
        <taxon>Jatrophihabitantaceae</taxon>
        <taxon>Jatrophihabitans</taxon>
    </lineage>
</organism>
<dbReference type="InterPro" id="IPR006311">
    <property type="entry name" value="TAT_signal"/>
</dbReference>